<evidence type="ECO:0000256" key="15">
    <source>
        <dbReference type="SAM" id="SignalP"/>
    </source>
</evidence>
<protein>
    <recommendedName>
        <fullName evidence="16">Protein kinase domain-containing protein</fullName>
    </recommendedName>
</protein>
<dbReference type="SMART" id="SM00369">
    <property type="entry name" value="LRR_TYP"/>
    <property type="match status" value="10"/>
</dbReference>
<dbReference type="Gene3D" id="3.80.10.10">
    <property type="entry name" value="Ribonuclease Inhibitor"/>
    <property type="match status" value="3"/>
</dbReference>
<evidence type="ECO:0000256" key="5">
    <source>
        <dbReference type="ARBA" id="ARBA00022692"/>
    </source>
</evidence>
<dbReference type="SUPFAM" id="SSF52058">
    <property type="entry name" value="L domain-like"/>
    <property type="match status" value="1"/>
</dbReference>
<dbReference type="Pfam" id="PF00069">
    <property type="entry name" value="Pkinase"/>
    <property type="match status" value="1"/>
</dbReference>
<evidence type="ECO:0000256" key="14">
    <source>
        <dbReference type="SAM" id="Phobius"/>
    </source>
</evidence>
<dbReference type="SUPFAM" id="SSF52047">
    <property type="entry name" value="RNI-like"/>
    <property type="match status" value="1"/>
</dbReference>
<evidence type="ECO:0000256" key="3">
    <source>
        <dbReference type="ARBA" id="ARBA00022614"/>
    </source>
</evidence>
<dbReference type="Pfam" id="PF23598">
    <property type="entry name" value="LRR_14"/>
    <property type="match status" value="1"/>
</dbReference>
<evidence type="ECO:0000313" key="18">
    <source>
        <dbReference type="RefSeq" id="XP_071921655.1"/>
    </source>
</evidence>
<organism evidence="17 18">
    <name type="scientific">Coffea arabica</name>
    <name type="common">Arabian coffee</name>
    <dbReference type="NCBI Taxonomy" id="13443"/>
    <lineage>
        <taxon>Eukaryota</taxon>
        <taxon>Viridiplantae</taxon>
        <taxon>Streptophyta</taxon>
        <taxon>Embryophyta</taxon>
        <taxon>Tracheophyta</taxon>
        <taxon>Spermatophyta</taxon>
        <taxon>Magnoliopsida</taxon>
        <taxon>eudicotyledons</taxon>
        <taxon>Gunneridae</taxon>
        <taxon>Pentapetalae</taxon>
        <taxon>asterids</taxon>
        <taxon>lamiids</taxon>
        <taxon>Gentianales</taxon>
        <taxon>Rubiaceae</taxon>
        <taxon>Ixoroideae</taxon>
        <taxon>Gardenieae complex</taxon>
        <taxon>Bertiereae - Coffeeae clade</taxon>
        <taxon>Coffeeae</taxon>
        <taxon>Coffea</taxon>
    </lineage>
</organism>
<dbReference type="InterPro" id="IPR032675">
    <property type="entry name" value="LRR_dom_sf"/>
</dbReference>
<keyword evidence="12 14" id="KW-0472">Membrane</keyword>
<dbReference type="InterPro" id="IPR001611">
    <property type="entry name" value="Leu-rich_rpt"/>
</dbReference>
<evidence type="ECO:0000313" key="17">
    <source>
        <dbReference type="Proteomes" id="UP001652660"/>
    </source>
</evidence>
<evidence type="ECO:0000256" key="9">
    <source>
        <dbReference type="ARBA" id="ARBA00022777"/>
    </source>
</evidence>
<keyword evidence="10 13" id="KW-0067">ATP-binding</keyword>
<dbReference type="GeneID" id="113710253"/>
<keyword evidence="9" id="KW-0418">Kinase</keyword>
<comment type="subcellular location">
    <subcellularLocation>
        <location evidence="1">Membrane</location>
    </subcellularLocation>
</comment>
<dbReference type="InterPro" id="IPR003591">
    <property type="entry name" value="Leu-rich_rpt_typical-subtyp"/>
</dbReference>
<dbReference type="PANTHER" id="PTHR27008:SF602">
    <property type="entry name" value="LRR RECEPTOR-LIKE SERINE_THREONINE-PROTEIN KINASE EFR"/>
    <property type="match status" value="1"/>
</dbReference>
<evidence type="ECO:0000256" key="11">
    <source>
        <dbReference type="ARBA" id="ARBA00022989"/>
    </source>
</evidence>
<dbReference type="PROSITE" id="PS50011">
    <property type="entry name" value="PROTEIN_KINASE_DOM"/>
    <property type="match status" value="1"/>
</dbReference>
<dbReference type="Gene3D" id="3.30.200.20">
    <property type="entry name" value="Phosphorylase Kinase, domain 1"/>
    <property type="match status" value="1"/>
</dbReference>
<dbReference type="PROSITE" id="PS00107">
    <property type="entry name" value="PROTEIN_KINASE_ATP"/>
    <property type="match status" value="1"/>
</dbReference>
<dbReference type="Proteomes" id="UP001652660">
    <property type="component" value="Chromosome 9e"/>
</dbReference>
<keyword evidence="3" id="KW-0433">Leucine-rich repeat</keyword>
<evidence type="ECO:0000256" key="2">
    <source>
        <dbReference type="ARBA" id="ARBA00008684"/>
    </source>
</evidence>
<evidence type="ECO:0000256" key="12">
    <source>
        <dbReference type="ARBA" id="ARBA00023136"/>
    </source>
</evidence>
<dbReference type="PROSITE" id="PS00108">
    <property type="entry name" value="PROTEIN_KINASE_ST"/>
    <property type="match status" value="1"/>
</dbReference>
<keyword evidence="17" id="KW-1185">Reference proteome</keyword>
<dbReference type="InterPro" id="IPR051809">
    <property type="entry name" value="Plant_receptor-like_S/T_kinase"/>
</dbReference>
<reference evidence="18" key="1">
    <citation type="submission" date="2025-08" db="UniProtKB">
        <authorList>
            <consortium name="RefSeq"/>
        </authorList>
    </citation>
    <scope>IDENTIFICATION</scope>
    <source>
        <tissue evidence="18">Leaves</tissue>
    </source>
</reference>
<comment type="similarity">
    <text evidence="2">Belongs to the protein kinase superfamily. Ser/Thr protein kinase family.</text>
</comment>
<gene>
    <name evidence="18" type="primary">LOC113710253</name>
</gene>
<feature type="signal peptide" evidence="15">
    <location>
        <begin position="1"/>
        <end position="21"/>
    </location>
</feature>
<keyword evidence="4" id="KW-0808">Transferase</keyword>
<dbReference type="PANTHER" id="PTHR27008">
    <property type="entry name" value="OS04G0122200 PROTEIN"/>
    <property type="match status" value="1"/>
</dbReference>
<evidence type="ECO:0000256" key="6">
    <source>
        <dbReference type="ARBA" id="ARBA00022729"/>
    </source>
</evidence>
<keyword evidence="6 15" id="KW-0732">Signal</keyword>
<feature type="binding site" evidence="13">
    <location>
        <position position="827"/>
    </location>
    <ligand>
        <name>ATP</name>
        <dbReference type="ChEBI" id="CHEBI:30616"/>
    </ligand>
</feature>
<accession>A0ABM4VQ39</accession>
<evidence type="ECO:0000256" key="1">
    <source>
        <dbReference type="ARBA" id="ARBA00004370"/>
    </source>
</evidence>
<dbReference type="Gene3D" id="1.10.510.10">
    <property type="entry name" value="Transferase(Phosphotransferase) domain 1"/>
    <property type="match status" value="1"/>
</dbReference>
<dbReference type="SMART" id="SM00220">
    <property type="entry name" value="S_TKc"/>
    <property type="match status" value="1"/>
</dbReference>
<evidence type="ECO:0000256" key="4">
    <source>
        <dbReference type="ARBA" id="ARBA00022679"/>
    </source>
</evidence>
<dbReference type="RefSeq" id="XP_071921655.1">
    <property type="nucleotide sequence ID" value="XM_072065554.1"/>
</dbReference>
<keyword evidence="5 14" id="KW-0812">Transmembrane</keyword>
<feature type="transmembrane region" description="Helical" evidence="14">
    <location>
        <begin position="740"/>
        <end position="764"/>
    </location>
</feature>
<dbReference type="InterPro" id="IPR011009">
    <property type="entry name" value="Kinase-like_dom_sf"/>
</dbReference>
<keyword evidence="7" id="KW-0677">Repeat</keyword>
<dbReference type="Pfam" id="PF08263">
    <property type="entry name" value="LRRNT_2"/>
    <property type="match status" value="1"/>
</dbReference>
<dbReference type="Pfam" id="PF13855">
    <property type="entry name" value="LRR_8"/>
    <property type="match status" value="3"/>
</dbReference>
<feature type="domain" description="Protein kinase" evidence="16">
    <location>
        <begin position="799"/>
        <end position="1076"/>
    </location>
</feature>
<evidence type="ECO:0000256" key="13">
    <source>
        <dbReference type="PROSITE-ProRule" id="PRU10141"/>
    </source>
</evidence>
<proteinExistence type="inferred from homology"/>
<dbReference type="Pfam" id="PF00560">
    <property type="entry name" value="LRR_1"/>
    <property type="match status" value="4"/>
</dbReference>
<dbReference type="InterPro" id="IPR017441">
    <property type="entry name" value="Protein_kinase_ATP_BS"/>
</dbReference>
<sequence>MGRARILLFAAFLSVHCVTSALTNTSDQSALLVLKSHISFSSNNVFLEKNWSAASSVCSWIGVTCGSRHSRVTSLDISNMGLTGSIPADLGNLSFLSYLDLSNNSFSGNLPGQLALLRRLKLLDLRRNNFSGKIPPSVFSSLPELQFLHLSRNSFSGSIPASLSNLTKIEELALNRNFLQGSIPEEIGDLHSLTFLNLEGNQFTGPIPPHVFNLSLLENLALSGNDLSGDLPVDFCYNLPKLEGLYLSSNELEGLIPPSIGKCSQLQVLSLSRNEFSGTIPREIGNLTLLTLLHLGGNNLEGTIPTEIGNLQRLEVFGLDGDNLSGSIPASVFNISTLQDFTCVANSLSGNLPSDMGKKVPNLETLHFGMNNLSGNIPVSISNASKLTILDLSNNIFSGPIPNALGNLGSLNLLSLGGNNLMIESSSSELVFLTSLTKCRNLTELVIGENPLNGTLPASIGNFSTSLQIFYSSGCNIRGTIPDQIGNLTRVSLLSLSDNNLVGTIPSTIDGLQSLQQLYLDNKKITGSVPDNICSLQKLGAIGLRGNQISGAVPSCIGNISSLRHLTLASNSFSSSLPPRLWRLKDLLRFDASSNSLSGFLPPEIGNLKAVIEIDLSSNNFSGNIPQSIGVLQNLINLSLAQNNLEGPIPNTLGKVVSLEGLDLSHNKLTGMIPQSLEDLKYLRQFNISFNQLSGQIPTGGPFQNFTNQSFLSNGALCGAPQFQVLPCPMISPHRRRKRFFSIIYIILGISSLILVSALGFLIARWQKKKEKAVETDPSPATAHQRISYYELEKITDGFSESNLLGIGGYSSVYKGTLPDGTPVAVKVFNMKLAGALKTFDTECEVVRNIRHRNLTKVITSCSNQDMDFKALVLEYMPNGSLEKWLYSHNYFLDIFQRLDIMIDVASALDYLHNGYSTSVVHCDVKPSNVLLDEDMVGHVCDFGIAKLLGAEDGITHTKTIATIGYIAPEHGLEGLVSTKCDVYSYGIMLMETFTRVKPSDDMFAGAITLRQWIIDSFPSGLLQVLDSNMLKPEEENFDAKMRSVSSLMELALDCTETSPNARKNMQDVLSTLKRIRMQLQSSHGNYVVK</sequence>
<evidence type="ECO:0000256" key="10">
    <source>
        <dbReference type="ARBA" id="ARBA00022840"/>
    </source>
</evidence>
<evidence type="ECO:0000256" key="8">
    <source>
        <dbReference type="ARBA" id="ARBA00022741"/>
    </source>
</evidence>
<keyword evidence="8 13" id="KW-0547">Nucleotide-binding</keyword>
<keyword evidence="11 14" id="KW-1133">Transmembrane helix</keyword>
<evidence type="ECO:0000259" key="16">
    <source>
        <dbReference type="PROSITE" id="PS50011"/>
    </source>
</evidence>
<dbReference type="InterPro" id="IPR008271">
    <property type="entry name" value="Ser/Thr_kinase_AS"/>
</dbReference>
<evidence type="ECO:0000256" key="7">
    <source>
        <dbReference type="ARBA" id="ARBA00022737"/>
    </source>
</evidence>
<feature type="chain" id="PRO_5046372399" description="Protein kinase domain-containing protein" evidence="15">
    <location>
        <begin position="22"/>
        <end position="1090"/>
    </location>
</feature>
<dbReference type="InterPro" id="IPR055414">
    <property type="entry name" value="LRR_R13L4/SHOC2-like"/>
</dbReference>
<dbReference type="InterPro" id="IPR013210">
    <property type="entry name" value="LRR_N_plant-typ"/>
</dbReference>
<dbReference type="SUPFAM" id="SSF56112">
    <property type="entry name" value="Protein kinase-like (PK-like)"/>
    <property type="match status" value="1"/>
</dbReference>
<name>A0ABM4VQ39_COFAR</name>
<dbReference type="InterPro" id="IPR000719">
    <property type="entry name" value="Prot_kinase_dom"/>
</dbReference>